<feature type="compositionally biased region" description="Basic and acidic residues" evidence="1">
    <location>
        <begin position="272"/>
        <end position="308"/>
    </location>
</feature>
<dbReference type="EMBL" id="JAKKPZ010000003">
    <property type="protein sequence ID" value="KAI1723841.1"/>
    <property type="molecule type" value="Genomic_DNA"/>
</dbReference>
<feature type="compositionally biased region" description="Basic and acidic residues" evidence="1">
    <location>
        <begin position="233"/>
        <end position="247"/>
    </location>
</feature>
<name>A0AAD4N9S6_9BILA</name>
<comment type="caution">
    <text evidence="3">The sequence shown here is derived from an EMBL/GenBank/DDBJ whole genome shotgun (WGS) entry which is preliminary data.</text>
</comment>
<feature type="transmembrane region" description="Helical" evidence="2">
    <location>
        <begin position="20"/>
        <end position="40"/>
    </location>
</feature>
<feature type="compositionally biased region" description="Polar residues" evidence="1">
    <location>
        <begin position="56"/>
        <end position="70"/>
    </location>
</feature>
<keyword evidence="2" id="KW-1133">Transmembrane helix</keyword>
<feature type="region of interest" description="Disordered" evidence="1">
    <location>
        <begin position="52"/>
        <end position="308"/>
    </location>
</feature>
<accession>A0AAD4N9S6</accession>
<reference evidence="3" key="1">
    <citation type="submission" date="2022-01" db="EMBL/GenBank/DDBJ databases">
        <title>Genome Sequence Resource for Two Populations of Ditylenchus destructor, the Migratory Endoparasitic Phytonematode.</title>
        <authorList>
            <person name="Zhang H."/>
            <person name="Lin R."/>
            <person name="Xie B."/>
        </authorList>
    </citation>
    <scope>NUCLEOTIDE SEQUENCE</scope>
    <source>
        <strain evidence="3">BazhouSP</strain>
    </source>
</reference>
<keyword evidence="4" id="KW-1185">Reference proteome</keyword>
<feature type="compositionally biased region" description="Basic and acidic residues" evidence="1">
    <location>
        <begin position="134"/>
        <end position="148"/>
    </location>
</feature>
<evidence type="ECO:0000313" key="3">
    <source>
        <dbReference type="EMBL" id="KAI1723841.1"/>
    </source>
</evidence>
<feature type="compositionally biased region" description="Basic and acidic residues" evidence="1">
    <location>
        <begin position="189"/>
        <end position="226"/>
    </location>
</feature>
<dbReference type="Proteomes" id="UP001201812">
    <property type="component" value="Unassembled WGS sequence"/>
</dbReference>
<feature type="compositionally biased region" description="Polar residues" evidence="1">
    <location>
        <begin position="122"/>
        <end position="131"/>
    </location>
</feature>
<organism evidence="3 4">
    <name type="scientific">Ditylenchus destructor</name>
    <dbReference type="NCBI Taxonomy" id="166010"/>
    <lineage>
        <taxon>Eukaryota</taxon>
        <taxon>Metazoa</taxon>
        <taxon>Ecdysozoa</taxon>
        <taxon>Nematoda</taxon>
        <taxon>Chromadorea</taxon>
        <taxon>Rhabditida</taxon>
        <taxon>Tylenchina</taxon>
        <taxon>Tylenchomorpha</taxon>
        <taxon>Sphaerularioidea</taxon>
        <taxon>Anguinidae</taxon>
        <taxon>Anguininae</taxon>
        <taxon>Ditylenchus</taxon>
    </lineage>
</organism>
<feature type="compositionally biased region" description="Basic and acidic residues" evidence="1">
    <location>
        <begin position="157"/>
        <end position="181"/>
    </location>
</feature>
<evidence type="ECO:0000256" key="1">
    <source>
        <dbReference type="SAM" id="MobiDB-lite"/>
    </source>
</evidence>
<keyword evidence="2" id="KW-0812">Transmembrane</keyword>
<keyword evidence="2" id="KW-0472">Membrane</keyword>
<evidence type="ECO:0000313" key="4">
    <source>
        <dbReference type="Proteomes" id="UP001201812"/>
    </source>
</evidence>
<feature type="compositionally biased region" description="Basic and acidic residues" evidence="1">
    <location>
        <begin position="71"/>
        <end position="89"/>
    </location>
</feature>
<feature type="compositionally biased region" description="Basic and acidic residues" evidence="1">
    <location>
        <begin position="108"/>
        <end position="121"/>
    </location>
</feature>
<proteinExistence type="predicted"/>
<feature type="compositionally biased region" description="Polar residues" evidence="1">
    <location>
        <begin position="252"/>
        <end position="270"/>
    </location>
</feature>
<dbReference type="AlphaFoldDB" id="A0AAD4N9S6"/>
<protein>
    <submittedName>
        <fullName evidence="3">Uncharacterized protein</fullName>
    </submittedName>
</protein>
<evidence type="ECO:0000256" key="2">
    <source>
        <dbReference type="SAM" id="Phobius"/>
    </source>
</evidence>
<gene>
    <name evidence="3" type="ORF">DdX_04018</name>
</gene>
<sequence length="308" mass="34244">MAASQRPGSVRIVLTVSENVYCNAASVALVVNLACALTAFGCSKKRERKNEAKLQENLSNDNKQKQTSQENGREAKKISEGVQTEDRLEPSTNAPKKKAPSSNAKLQSESKNKGDDDRVADSSDSNKSQGMSEPPRHSSNEKKEEKRASSLVDEENSDKQEDEKHKEQEIRRPRAMPKDAKAQAIAQGQKKDKNDYPTMEDVKSDWKDDIKTNENVRKDVANSKDAVKKKHVKTNEKQLEEDSDHSAHHTGTGPTDNAKQNLSPDKQNAGVSKDENKFANKDISKEKNSLDSKESNKQGKRTNDKSND</sequence>